<dbReference type="RefSeq" id="XP_033430255.1">
    <property type="nucleotide sequence ID" value="XM_033568260.1"/>
</dbReference>
<dbReference type="Proteomes" id="UP000324241">
    <property type="component" value="Unassembled WGS sequence"/>
</dbReference>
<organism evidence="2 3">
    <name type="scientific">Aspergillus tanneri</name>
    <dbReference type="NCBI Taxonomy" id="1220188"/>
    <lineage>
        <taxon>Eukaryota</taxon>
        <taxon>Fungi</taxon>
        <taxon>Dikarya</taxon>
        <taxon>Ascomycota</taxon>
        <taxon>Pezizomycotina</taxon>
        <taxon>Eurotiomycetes</taxon>
        <taxon>Eurotiomycetidae</taxon>
        <taxon>Eurotiales</taxon>
        <taxon>Aspergillaceae</taxon>
        <taxon>Aspergillus</taxon>
        <taxon>Aspergillus subgen. Circumdati</taxon>
    </lineage>
</organism>
<feature type="compositionally biased region" description="Basic and acidic residues" evidence="1">
    <location>
        <begin position="176"/>
        <end position="187"/>
    </location>
</feature>
<proteinExistence type="predicted"/>
<evidence type="ECO:0000313" key="3">
    <source>
        <dbReference type="Proteomes" id="UP000324241"/>
    </source>
</evidence>
<dbReference type="GeneID" id="54326285"/>
<comment type="caution">
    <text evidence="2">The sequence shown here is derived from an EMBL/GenBank/DDBJ whole genome shotgun (WGS) entry which is preliminary data.</text>
</comment>
<dbReference type="AlphaFoldDB" id="A0A5M9N004"/>
<feature type="region of interest" description="Disordered" evidence="1">
    <location>
        <begin position="176"/>
        <end position="197"/>
    </location>
</feature>
<reference evidence="2 3" key="1">
    <citation type="submission" date="2019-08" db="EMBL/GenBank/DDBJ databases">
        <title>The genome sequence of a newly discovered highly antifungal drug resistant Aspergillus species, Aspergillus tanneri NIH 1004.</title>
        <authorList>
            <person name="Mounaud S."/>
            <person name="Singh I."/>
            <person name="Joardar V."/>
            <person name="Pakala S."/>
            <person name="Pakala S."/>
            <person name="Venepally P."/>
            <person name="Chung J.K."/>
            <person name="Losada L."/>
            <person name="Nierman W.C."/>
        </authorList>
    </citation>
    <scope>NUCLEOTIDE SEQUENCE [LARGE SCALE GENOMIC DNA]</scope>
    <source>
        <strain evidence="2 3">NIH1004</strain>
    </source>
</reference>
<dbReference type="EMBL" id="QUQM01000001">
    <property type="protein sequence ID" value="KAA8650894.1"/>
    <property type="molecule type" value="Genomic_DNA"/>
</dbReference>
<feature type="compositionally biased region" description="Polar residues" evidence="1">
    <location>
        <begin position="188"/>
        <end position="197"/>
    </location>
</feature>
<dbReference type="VEuPathDB" id="FungiDB:EYZ11_011688"/>
<name>A0A5M9N004_9EURO</name>
<accession>A0A5M9N004</accession>
<evidence type="ECO:0000256" key="1">
    <source>
        <dbReference type="SAM" id="MobiDB-lite"/>
    </source>
</evidence>
<gene>
    <name evidence="2" type="ORF">ATNIH1004_003583</name>
</gene>
<dbReference type="OrthoDB" id="4500340at2759"/>
<protein>
    <submittedName>
        <fullName evidence="2">Uncharacterized protein</fullName>
    </submittedName>
</protein>
<sequence>MQTWNVSTFLGQCSPVNSILEISMAEPSKVELYCFGPGEIPLRLNAVISDRLDANILTQYGLQALQGIQNEISPTERMLYSTEGARYTVRDVVKLQIWRSREARSVKLDFHILLNNDTFVQRSTHAILAGNAFMSRATGTNGVPVAVTRVKELTEEEKKKHEEEERQWREFVVERDRRRRERERNQNDPRNQTVAPR</sequence>
<evidence type="ECO:0000313" key="2">
    <source>
        <dbReference type="EMBL" id="KAA8650894.1"/>
    </source>
</evidence>